<feature type="transmembrane region" description="Helical" evidence="19">
    <location>
        <begin position="142"/>
        <end position="162"/>
    </location>
</feature>
<name>A0A8K9XFM4_ONCMY</name>
<evidence type="ECO:0000256" key="18">
    <source>
        <dbReference type="RuleBase" id="RU000405"/>
    </source>
</evidence>
<reference evidence="21" key="3">
    <citation type="submission" date="2025-09" db="UniProtKB">
        <authorList>
            <consortium name="Ensembl"/>
        </authorList>
    </citation>
    <scope>IDENTIFICATION</scope>
</reference>
<evidence type="ECO:0000256" key="16">
    <source>
        <dbReference type="PIRSR" id="PIRSR039050-50"/>
    </source>
</evidence>
<feature type="transmembrane region" description="Helical" evidence="19">
    <location>
        <begin position="838"/>
        <end position="855"/>
    </location>
</feature>
<reference evidence="21" key="2">
    <citation type="submission" date="2025-08" db="UniProtKB">
        <authorList>
            <consortium name="Ensembl"/>
        </authorList>
    </citation>
    <scope>IDENTIFICATION</scope>
</reference>
<comment type="catalytic activity">
    <reaction evidence="1 15">
        <text>ATP = 3',5'-cyclic AMP + diphosphate</text>
        <dbReference type="Rhea" id="RHEA:15389"/>
        <dbReference type="ChEBI" id="CHEBI:30616"/>
        <dbReference type="ChEBI" id="CHEBI:33019"/>
        <dbReference type="ChEBI" id="CHEBI:58165"/>
        <dbReference type="EC" id="4.6.1.1"/>
    </reaction>
</comment>
<comment type="cofactor">
    <cofactor evidence="17">
        <name>Mg(2+)</name>
        <dbReference type="ChEBI" id="CHEBI:18420"/>
    </cofactor>
    <cofactor evidence="17">
        <name>Mn(2+)</name>
        <dbReference type="ChEBI" id="CHEBI:29035"/>
    </cofactor>
    <text evidence="17">Binds 2 magnesium ions per subunit. Is also active with manganese (in vitro).</text>
</comment>
<feature type="transmembrane region" description="Helical" evidence="19">
    <location>
        <begin position="757"/>
        <end position="775"/>
    </location>
</feature>
<evidence type="ECO:0000256" key="6">
    <source>
        <dbReference type="ARBA" id="ARBA00022737"/>
    </source>
</evidence>
<evidence type="ECO:0000256" key="9">
    <source>
        <dbReference type="ARBA" id="ARBA00022842"/>
    </source>
</evidence>
<comment type="similarity">
    <text evidence="15 18">Belongs to the adenylyl cyclase class-4/guanylyl cyclase family.</text>
</comment>
<dbReference type="GO" id="GO:0004016">
    <property type="term" value="F:adenylate cyclase activity"/>
    <property type="evidence" value="ECO:0007669"/>
    <property type="project" value="UniProtKB-EC"/>
</dbReference>
<evidence type="ECO:0000256" key="19">
    <source>
        <dbReference type="SAM" id="Phobius"/>
    </source>
</evidence>
<feature type="binding site" evidence="17">
    <location>
        <position position="392"/>
    </location>
    <ligand>
        <name>Mg(2+)</name>
        <dbReference type="ChEBI" id="CHEBI:18420"/>
        <label>1</label>
        <note>catalytic</note>
    </ligand>
</feature>
<dbReference type="InterPro" id="IPR029787">
    <property type="entry name" value="Nucleotide_cyclase"/>
</dbReference>
<keyword evidence="4 19" id="KW-0812">Transmembrane</keyword>
<feature type="transmembrane region" description="Helical" evidence="19">
    <location>
        <begin position="637"/>
        <end position="664"/>
    </location>
</feature>
<dbReference type="Pfam" id="PF16214">
    <property type="entry name" value="AC_N"/>
    <property type="match status" value="1"/>
</dbReference>
<keyword evidence="22" id="KW-1185">Reference proteome</keyword>
<dbReference type="Pfam" id="PF00211">
    <property type="entry name" value="Guanylate_cyc"/>
    <property type="match status" value="2"/>
</dbReference>
<evidence type="ECO:0000256" key="11">
    <source>
        <dbReference type="ARBA" id="ARBA00022998"/>
    </source>
</evidence>
<dbReference type="SMART" id="SM00044">
    <property type="entry name" value="CYCc"/>
    <property type="match status" value="2"/>
</dbReference>
<keyword evidence="6" id="KW-0677">Repeat</keyword>
<dbReference type="PANTHER" id="PTHR45627">
    <property type="entry name" value="ADENYLATE CYCLASE TYPE 1"/>
    <property type="match status" value="1"/>
</dbReference>
<evidence type="ECO:0000256" key="10">
    <source>
        <dbReference type="ARBA" id="ARBA00022989"/>
    </source>
</evidence>
<dbReference type="Pfam" id="PF06327">
    <property type="entry name" value="Adcy_cons_dom"/>
    <property type="match status" value="1"/>
</dbReference>
<feature type="binding site" evidence="16">
    <location>
        <begin position="1054"/>
        <end position="1058"/>
    </location>
    <ligand>
        <name>ATP</name>
        <dbReference type="ChEBI" id="CHEBI:30616"/>
    </ligand>
</feature>
<dbReference type="InterPro" id="IPR009398">
    <property type="entry name" value="Adcy_conserved_dom"/>
</dbReference>
<evidence type="ECO:0000256" key="2">
    <source>
        <dbReference type="ARBA" id="ARBA00001936"/>
    </source>
</evidence>
<evidence type="ECO:0000256" key="17">
    <source>
        <dbReference type="PIRSR" id="PIRSR039050-51"/>
    </source>
</evidence>
<dbReference type="InterPro" id="IPR032628">
    <property type="entry name" value="AC_N"/>
</dbReference>
<keyword evidence="5 15" id="KW-0479">Metal-binding</keyword>
<dbReference type="InterPro" id="IPR018297">
    <property type="entry name" value="A/G_cyclase_CS"/>
</dbReference>
<dbReference type="SUPFAM" id="SSF55073">
    <property type="entry name" value="Nucleotide cyclase"/>
    <property type="match status" value="2"/>
</dbReference>
<feature type="binding site" evidence="17">
    <location>
        <position position="349"/>
    </location>
    <ligand>
        <name>Mg(2+)</name>
        <dbReference type="ChEBI" id="CHEBI:18420"/>
        <label>2</label>
        <note>catalytic</note>
    </ligand>
</feature>
<keyword evidence="10 19" id="KW-1133">Transmembrane helix</keyword>
<dbReference type="InterPro" id="IPR001054">
    <property type="entry name" value="A/G_cyclase"/>
</dbReference>
<comment type="cofactor">
    <cofactor evidence="2">
        <name>Mn(2+)</name>
        <dbReference type="ChEBI" id="CHEBI:29035"/>
    </cofactor>
</comment>
<evidence type="ECO:0000256" key="5">
    <source>
        <dbReference type="ARBA" id="ARBA00022723"/>
    </source>
</evidence>
<evidence type="ECO:0000259" key="20">
    <source>
        <dbReference type="PROSITE" id="PS50125"/>
    </source>
</evidence>
<keyword evidence="8 15" id="KW-0067">ATP-binding</keyword>
<dbReference type="FunFam" id="3.30.70.1230:FF:000001">
    <property type="entry name" value="Adenylate cyclase"/>
    <property type="match status" value="1"/>
</dbReference>
<proteinExistence type="inferred from homology"/>
<feature type="transmembrane region" description="Helical" evidence="19">
    <location>
        <begin position="684"/>
        <end position="712"/>
    </location>
</feature>
<dbReference type="GO" id="GO:0007189">
    <property type="term" value="P:adenylate cyclase-activating G protein-coupled receptor signaling pathway"/>
    <property type="evidence" value="ECO:0007669"/>
    <property type="project" value="TreeGrafter"/>
</dbReference>
<evidence type="ECO:0000256" key="15">
    <source>
        <dbReference type="PIRNR" id="PIRNR039050"/>
    </source>
</evidence>
<feature type="binding site" evidence="17">
    <location>
        <position position="348"/>
    </location>
    <ligand>
        <name>Mg(2+)</name>
        <dbReference type="ChEBI" id="CHEBI:18420"/>
        <label>1</label>
        <note>catalytic</note>
    </ligand>
</feature>
<feature type="domain" description="Guanylate cyclase" evidence="20">
    <location>
        <begin position="343"/>
        <end position="470"/>
    </location>
</feature>
<evidence type="ECO:0000313" key="21">
    <source>
        <dbReference type="Ensembl" id="ENSOMYP00000131986.1"/>
    </source>
</evidence>
<feature type="transmembrane region" description="Helical" evidence="19">
    <location>
        <begin position="202"/>
        <end position="217"/>
    </location>
</feature>
<dbReference type="GO" id="GO:0046872">
    <property type="term" value="F:metal ion binding"/>
    <property type="evidence" value="ECO:0007669"/>
    <property type="project" value="UniProtKB-KW"/>
</dbReference>
<gene>
    <name evidence="21" type="primary">LOC110531246</name>
</gene>
<evidence type="ECO:0000256" key="14">
    <source>
        <dbReference type="ARBA" id="ARBA00023239"/>
    </source>
</evidence>
<keyword evidence="13" id="KW-0325">Glycoprotein</keyword>
<dbReference type="PROSITE" id="PS50125">
    <property type="entry name" value="GUANYLATE_CYCLASE_2"/>
    <property type="match status" value="2"/>
</dbReference>
<feature type="transmembrane region" description="Helical" evidence="19">
    <location>
        <begin position="116"/>
        <end position="136"/>
    </location>
</feature>
<evidence type="ECO:0000256" key="1">
    <source>
        <dbReference type="ARBA" id="ARBA00001593"/>
    </source>
</evidence>
<keyword evidence="12 15" id="KW-0472">Membrane</keyword>
<dbReference type="GO" id="GO:0035556">
    <property type="term" value="P:intracellular signal transduction"/>
    <property type="evidence" value="ECO:0007669"/>
    <property type="project" value="InterPro"/>
</dbReference>
<comment type="function">
    <text evidence="15">Catalyzes the formation of the signaling molecule cAMP in response to G-protein signaling.</text>
</comment>
<evidence type="ECO:0000256" key="3">
    <source>
        <dbReference type="ARBA" id="ARBA00004141"/>
    </source>
</evidence>
<feature type="binding site" evidence="16">
    <location>
        <position position="973"/>
    </location>
    <ligand>
        <name>ATP</name>
        <dbReference type="ChEBI" id="CHEBI:30616"/>
    </ligand>
</feature>
<evidence type="ECO:0000256" key="8">
    <source>
        <dbReference type="ARBA" id="ARBA00022840"/>
    </source>
</evidence>
<dbReference type="AlphaFoldDB" id="A0A8K9XFM4"/>
<dbReference type="EC" id="4.6.1.1" evidence="15"/>
<dbReference type="GO" id="GO:0005886">
    <property type="term" value="C:plasma membrane"/>
    <property type="evidence" value="ECO:0007669"/>
    <property type="project" value="InterPro"/>
</dbReference>
<evidence type="ECO:0000256" key="13">
    <source>
        <dbReference type="ARBA" id="ARBA00023180"/>
    </source>
</evidence>
<keyword evidence="7 15" id="KW-0547">Nucleotide-binding</keyword>
<dbReference type="PANTHER" id="PTHR45627:SF11">
    <property type="entry name" value="ADENYLATE CYCLASE TYPE 6"/>
    <property type="match status" value="1"/>
</dbReference>
<dbReference type="CDD" id="cd07302">
    <property type="entry name" value="CHD"/>
    <property type="match status" value="1"/>
</dbReference>
<feature type="binding site" evidence="16">
    <location>
        <begin position="348"/>
        <end position="353"/>
    </location>
    <ligand>
        <name>ATP</name>
        <dbReference type="ChEBI" id="CHEBI:30616"/>
    </ligand>
</feature>
<feature type="binding site" evidence="17">
    <location>
        <position position="348"/>
    </location>
    <ligand>
        <name>Mg(2+)</name>
        <dbReference type="ChEBI" id="CHEBI:18420"/>
        <label>2</label>
        <note>catalytic</note>
    </ligand>
</feature>
<protein>
    <recommendedName>
        <fullName evidence="15">Adenylate cyclase type 6</fullName>
        <ecNumber evidence="15">4.6.1.1</ecNumber>
    </recommendedName>
</protein>
<dbReference type="FunFam" id="3.30.70.1230:FF:000002">
    <property type="entry name" value="Adenylate cyclase"/>
    <property type="match status" value="1"/>
</dbReference>
<feature type="binding site" evidence="16">
    <location>
        <begin position="390"/>
        <end position="392"/>
    </location>
    <ligand>
        <name>ATP</name>
        <dbReference type="ChEBI" id="CHEBI:30616"/>
    </ligand>
</feature>
<feature type="binding site" evidence="17">
    <location>
        <position position="392"/>
    </location>
    <ligand>
        <name>Mg(2+)</name>
        <dbReference type="ChEBI" id="CHEBI:18420"/>
        <label>2</label>
        <note>catalytic</note>
    </ligand>
</feature>
<evidence type="ECO:0000256" key="12">
    <source>
        <dbReference type="ARBA" id="ARBA00023136"/>
    </source>
</evidence>
<feature type="binding site" evidence="16">
    <location>
        <position position="1094"/>
    </location>
    <ligand>
        <name>ATP</name>
        <dbReference type="ChEBI" id="CHEBI:30616"/>
    </ligand>
</feature>
<dbReference type="GO" id="GO:0005524">
    <property type="term" value="F:ATP binding"/>
    <property type="evidence" value="ECO:0007669"/>
    <property type="project" value="UniProtKB-UniRule"/>
</dbReference>
<feature type="transmembrane region" description="Helical" evidence="19">
    <location>
        <begin position="174"/>
        <end position="196"/>
    </location>
</feature>
<reference evidence="21" key="1">
    <citation type="submission" date="2020-07" db="EMBL/GenBank/DDBJ databases">
        <title>A long reads based de novo assembly of the rainbow trout Arlee double haploid line genome.</title>
        <authorList>
            <person name="Gao G."/>
            <person name="Palti Y."/>
        </authorList>
    </citation>
    <scope>NUCLEOTIDE SEQUENCE [LARGE SCALE GENOMIC DNA]</scope>
</reference>
<dbReference type="InterPro" id="IPR030672">
    <property type="entry name" value="Adcy"/>
</dbReference>
<evidence type="ECO:0000256" key="4">
    <source>
        <dbReference type="ARBA" id="ARBA00022692"/>
    </source>
</evidence>
<feature type="transmembrane region" description="Helical" evidence="19">
    <location>
        <begin position="781"/>
        <end position="803"/>
    </location>
</feature>
<sequence length="1111" mass="125341">IPLCVQMSGLAEDRMSWVRGFFVARVDERKTAWGERNGSKSNKRKDCGSGSSLCNPRYMSWGAGPRTGEDGGTCKALTAAECWMCVVRVFQSKKFTSAKLERLYQRYFFRLNQSSLTMLMGVLVIVCGVMLAFHCVHAPPNVAYASVLSVAMALFLSMMVVCNRNSFHQDYMWIVSYLVIGVLLVVQVFGVLMVAPRSASEGIWWSVFFVYIIYTLLPVRMRAAVLSGGVLSTIHLITAWQLNQDDVFLWKQLSANALVFLCTNMIGICTHYPAEVSQRQAFQETRGYIQARLYLQRENQQQERLLLSVLPRHVAMEMKAEINAKKEDMMFHKIYIQKHDNVSILFADIEGFTSLASQCTAQELVMTLNELFARFDKLASENHCLRIKILGDCYYCVSGLPEPRADHAHCCVEMGVDMIEAISLVREVTGVNVNMRVGIHSGRVHCGVLGLRKWQFDVWSNDVTLANHMEAGGAAGRIHITKATLQYLNGDYEVEPGFGGDRNAYLKENNIETFLVLGCSQKRKEEKAAMAKSAMMQRARANSTEGLMPRWVPDTRFSRTKDSKVFRHMVRDTLWEGWSRCSQEALNPEDEVDEFLGRAIDARSIDQLRKDHVKKFLLTFQTKDLENKFSKKVDDRFGGYVACALLVFCFILLLLNLHLSVTLFPVALQTVTTNIVQSRTNSTLVGVLTILLLFMSAFVNMVGMTILPIGLVDCVVRERNLSSSLVTLCLLHNLSQSAQDGLTLCPSQPTPCHFPEYFCYSVLLTLLACSVFLHISSIGKLALMVLIQVTFLLLVEWPQVALFDNADLLLTASTLIPSFNETTTETCQETVTKVSLKVMTPVILTVFVLALYLHAQQVESTARLDFLWKLQATEEKEEMEELQAYNRRLLHNILPKDVAAHFLTRERRNDELYYQSCECVAVMFASISNFSEFYVELEANNEGVECLRLLNEIIADFDEIISEDQFRQLEKIKTIGSTYMAASGLNDSTYDREGRSHILALADYAMRLKEQMKYINEHSFNNFQMKIGLNMGPVVAGVIGARKPQYDIWGNTVNVASRMDSTGVPDCIQVTTDLYHVLVQKGYQLDHRGLVKVKGKGEMTTYFLTSGPNGP</sequence>
<dbReference type="CDD" id="cd07556">
    <property type="entry name" value="Nucleotidyl_cyc_III"/>
    <property type="match status" value="1"/>
</dbReference>
<accession>A0A8K9XFM4</accession>
<dbReference type="PIRSF" id="PIRSF039050">
    <property type="entry name" value="Ade_cyc"/>
    <property type="match status" value="1"/>
</dbReference>
<dbReference type="Ensembl" id="ENSOMYT00000148251.1">
    <property type="protein sequence ID" value="ENSOMYP00000131986.1"/>
    <property type="gene ID" value="ENSOMYG00000018723.2"/>
</dbReference>
<dbReference type="Proteomes" id="UP000694395">
    <property type="component" value="Chromosome 9"/>
</dbReference>
<comment type="subcellular location">
    <subcellularLocation>
        <location evidence="3">Membrane</location>
        <topology evidence="3">Multi-pass membrane protein</topology>
    </subcellularLocation>
</comment>
<keyword evidence="17" id="KW-0464">Manganese</keyword>
<evidence type="ECO:0000313" key="22">
    <source>
        <dbReference type="Proteomes" id="UP000694395"/>
    </source>
</evidence>
<keyword evidence="11 15" id="KW-0115">cAMP biosynthesis</keyword>
<keyword evidence="14 15" id="KW-0456">Lyase</keyword>
<evidence type="ECO:0000256" key="7">
    <source>
        <dbReference type="ARBA" id="ARBA00022741"/>
    </source>
</evidence>
<dbReference type="Gene3D" id="3.30.70.1230">
    <property type="entry name" value="Nucleotide cyclase"/>
    <property type="match status" value="2"/>
</dbReference>
<feature type="binding site" evidence="16">
    <location>
        <begin position="1047"/>
        <end position="1049"/>
    </location>
    <ligand>
        <name>ATP</name>
        <dbReference type="ChEBI" id="CHEBI:30616"/>
    </ligand>
</feature>
<dbReference type="GeneTree" id="ENSGT00940000155687"/>
<keyword evidence="9 15" id="KW-0460">Magnesium</keyword>
<organism evidence="21 22">
    <name type="scientific">Oncorhynchus mykiss</name>
    <name type="common">Rainbow trout</name>
    <name type="synonym">Salmo gairdneri</name>
    <dbReference type="NCBI Taxonomy" id="8022"/>
    <lineage>
        <taxon>Eukaryota</taxon>
        <taxon>Metazoa</taxon>
        <taxon>Chordata</taxon>
        <taxon>Craniata</taxon>
        <taxon>Vertebrata</taxon>
        <taxon>Euteleostomi</taxon>
        <taxon>Actinopterygii</taxon>
        <taxon>Neopterygii</taxon>
        <taxon>Teleostei</taxon>
        <taxon>Protacanthopterygii</taxon>
        <taxon>Salmoniformes</taxon>
        <taxon>Salmonidae</taxon>
        <taxon>Salmoninae</taxon>
        <taxon>Oncorhynchus</taxon>
    </lineage>
</organism>
<feature type="binding site" evidence="16">
    <location>
        <position position="436"/>
    </location>
    <ligand>
        <name>ATP</name>
        <dbReference type="ChEBI" id="CHEBI:30616"/>
    </ligand>
</feature>
<dbReference type="PROSITE" id="PS00452">
    <property type="entry name" value="GUANYLATE_CYCLASE_1"/>
    <property type="match status" value="2"/>
</dbReference>
<feature type="domain" description="Guanylate cyclase" evidence="20">
    <location>
        <begin position="921"/>
        <end position="1060"/>
    </location>
</feature>
<dbReference type="GO" id="GO:0006171">
    <property type="term" value="P:cAMP biosynthetic process"/>
    <property type="evidence" value="ECO:0007669"/>
    <property type="project" value="UniProtKB-KW"/>
</dbReference>